<keyword evidence="6" id="KW-1185">Reference proteome</keyword>
<dbReference type="PANTHER" id="PTHR30349:SF64">
    <property type="entry name" value="PROPHAGE INTEGRASE INTD-RELATED"/>
    <property type="match status" value="1"/>
</dbReference>
<accession>A0ABT3HR87</accession>
<comment type="caution">
    <text evidence="5">The sequence shown here is derived from an EMBL/GenBank/DDBJ whole genome shotgun (WGS) entry which is preliminary data.</text>
</comment>
<evidence type="ECO:0000259" key="4">
    <source>
        <dbReference type="PROSITE" id="PS51898"/>
    </source>
</evidence>
<evidence type="ECO:0000313" key="5">
    <source>
        <dbReference type="EMBL" id="MCW3162133.1"/>
    </source>
</evidence>
<dbReference type="InterPro" id="IPR010998">
    <property type="entry name" value="Integrase_recombinase_N"/>
</dbReference>
<dbReference type="Proteomes" id="UP001163719">
    <property type="component" value="Unassembled WGS sequence"/>
</dbReference>
<evidence type="ECO:0000256" key="1">
    <source>
        <dbReference type="ARBA" id="ARBA00008857"/>
    </source>
</evidence>
<dbReference type="SUPFAM" id="SSF56349">
    <property type="entry name" value="DNA breaking-rejoining enzymes"/>
    <property type="match status" value="1"/>
</dbReference>
<dbReference type="PANTHER" id="PTHR30349">
    <property type="entry name" value="PHAGE INTEGRASE-RELATED"/>
    <property type="match status" value="1"/>
</dbReference>
<dbReference type="PROSITE" id="PS51898">
    <property type="entry name" value="TYR_RECOMBINASE"/>
    <property type="match status" value="1"/>
</dbReference>
<dbReference type="Gene3D" id="1.10.443.10">
    <property type="entry name" value="Intergrase catalytic core"/>
    <property type="match status" value="1"/>
</dbReference>
<comment type="similarity">
    <text evidence="1">Belongs to the 'phage' integrase family.</text>
</comment>
<dbReference type="Pfam" id="PF00589">
    <property type="entry name" value="Phage_integrase"/>
    <property type="match status" value="1"/>
</dbReference>
<dbReference type="InterPro" id="IPR011010">
    <property type="entry name" value="DNA_brk_join_enz"/>
</dbReference>
<dbReference type="Gene3D" id="1.10.150.130">
    <property type="match status" value="1"/>
</dbReference>
<dbReference type="CDD" id="cd01185">
    <property type="entry name" value="INTN1_C_like"/>
    <property type="match status" value="1"/>
</dbReference>
<protein>
    <submittedName>
        <fullName evidence="5">Site-specific integrase</fullName>
    </submittedName>
</protein>
<sequence>MTIKVREVELKNNLIGIQLDIHNNGTRKKKMLDIRYYKYPKTPLEREINKERKEAVKKIVANIELKGIDDLYEKGYQTEKDFFEYCDEFIERKAQHSEMRTFKSMLTKLKAFRKKKKLPCSEIDEEFLISFKDYLDSTLNGSTPFNYFKKLKRIIKEATISKYFKTNPALNIKNSKGVSAEKDILTSEEAFLLSMTECSNSNVKRAFLFSCLTGLRFCDVKILKWSNINNENILSIVQVKTKEKVVMPLHENAIKLLGEKGHGKSLVFDLPSHTGCLGILKKWVEKAEIDKHITWHCARHTFATSLIFADVGINMVSSLLGHKDLRQTQIYVRTAELSKTKAINKLPNILAD</sequence>
<proteinExistence type="inferred from homology"/>
<name>A0ABT3HR87_9FLAO</name>
<dbReference type="EMBL" id="JAPDHV010000005">
    <property type="protein sequence ID" value="MCW3162133.1"/>
    <property type="molecule type" value="Genomic_DNA"/>
</dbReference>
<reference evidence="5" key="1">
    <citation type="submission" date="2022-10" db="EMBL/GenBank/DDBJ databases">
        <title>Chryseobacterium babae sp. nov. isolated from the gut of the beetle Oryctes rhinoceros, and Chryseobacterium kimseyorum sp. nov., isolated from a stick insect rearing cage.</title>
        <authorList>
            <person name="Shelomi M."/>
            <person name="Han C.-J."/>
            <person name="Chen W.-M."/>
            <person name="Chen H.-K."/>
            <person name="Liaw S.-J."/>
            <person name="Muhle E."/>
            <person name="Clermont D."/>
        </authorList>
    </citation>
    <scope>NUCLEOTIDE SEQUENCE</scope>
    <source>
        <strain evidence="5">WLa1L2M3</strain>
    </source>
</reference>
<organism evidence="5 6">
    <name type="scientific">Chryseobacterium oryctis</name>
    <dbReference type="NCBI Taxonomy" id="2952618"/>
    <lineage>
        <taxon>Bacteria</taxon>
        <taxon>Pseudomonadati</taxon>
        <taxon>Bacteroidota</taxon>
        <taxon>Flavobacteriia</taxon>
        <taxon>Flavobacteriales</taxon>
        <taxon>Weeksellaceae</taxon>
        <taxon>Chryseobacterium group</taxon>
        <taxon>Chryseobacterium</taxon>
    </lineage>
</organism>
<dbReference type="InterPro" id="IPR002104">
    <property type="entry name" value="Integrase_catalytic"/>
</dbReference>
<feature type="domain" description="Tyr recombinase" evidence="4">
    <location>
        <begin position="180"/>
        <end position="344"/>
    </location>
</feature>
<keyword evidence="2" id="KW-0238">DNA-binding</keyword>
<evidence type="ECO:0000313" key="6">
    <source>
        <dbReference type="Proteomes" id="UP001163719"/>
    </source>
</evidence>
<dbReference type="Pfam" id="PF13102">
    <property type="entry name" value="Phage_int_SAM_5"/>
    <property type="match status" value="1"/>
</dbReference>
<evidence type="ECO:0000256" key="2">
    <source>
        <dbReference type="ARBA" id="ARBA00023125"/>
    </source>
</evidence>
<dbReference type="InterPro" id="IPR013762">
    <property type="entry name" value="Integrase-like_cat_sf"/>
</dbReference>
<evidence type="ECO:0000256" key="3">
    <source>
        <dbReference type="ARBA" id="ARBA00023172"/>
    </source>
</evidence>
<dbReference type="InterPro" id="IPR050090">
    <property type="entry name" value="Tyrosine_recombinase_XerCD"/>
</dbReference>
<gene>
    <name evidence="5" type="ORF">OH806_12745</name>
</gene>
<dbReference type="RefSeq" id="WP_264744054.1">
    <property type="nucleotide sequence ID" value="NZ_JAPDHV010000005.1"/>
</dbReference>
<dbReference type="InterPro" id="IPR025269">
    <property type="entry name" value="SAM-like_dom"/>
</dbReference>
<keyword evidence="3" id="KW-0233">DNA recombination</keyword>